<dbReference type="KEGG" id="acm:AciX9_4000"/>
<feature type="domain" description="IraD/Gp25-like" evidence="1">
    <location>
        <begin position="35"/>
        <end position="131"/>
    </location>
</feature>
<dbReference type="PANTHER" id="PTHR38595:SF2">
    <property type="entry name" value="TYPE VI SECRETION SYSTEM BASEPLATE SUBUNIT TSSE"/>
    <property type="match status" value="1"/>
</dbReference>
<evidence type="ECO:0000259" key="1">
    <source>
        <dbReference type="Pfam" id="PF04965"/>
    </source>
</evidence>
<dbReference type="EMBL" id="CP002481">
    <property type="protein sequence ID" value="ADW70796.1"/>
    <property type="molecule type" value="Genomic_DNA"/>
</dbReference>
<dbReference type="Gene3D" id="3.10.450.40">
    <property type="match status" value="1"/>
</dbReference>
<dbReference type="NCBIfam" id="TIGR03357">
    <property type="entry name" value="VI_zyme"/>
    <property type="match status" value="1"/>
</dbReference>
<sequence length="153" mass="17749">MAKSKAENLVTQSLLDRLCDVDDWPTTRQQSMRVYRESIKRDVEYLLNSRRPPIEDINLYPRAAASVINYGLPDIHSYSESAGDQSALMTAMLQTLRRFEPRIQGVRVFVSRGEAMTRSLQFRIEGRIQFDTQVENIEFDTVLELTRGEYEVK</sequence>
<dbReference type="OrthoDB" id="119583at2"/>
<dbReference type="Proteomes" id="UP000000343">
    <property type="component" value="Plasmid pACIX901"/>
</dbReference>
<accession>E8X5R2</accession>
<reference evidence="3" key="1">
    <citation type="submission" date="2011-01" db="EMBL/GenBank/DDBJ databases">
        <title>Complete sequence of plasmid1 of Acidobacterium sp. MP5ACTX9.</title>
        <authorList>
            <consortium name="US DOE Joint Genome Institute"/>
            <person name="Lucas S."/>
            <person name="Copeland A."/>
            <person name="Lapidus A."/>
            <person name="Cheng J.-F."/>
            <person name="Goodwin L."/>
            <person name="Pitluck S."/>
            <person name="Teshima H."/>
            <person name="Detter J.C."/>
            <person name="Han C."/>
            <person name="Tapia R."/>
            <person name="Land M."/>
            <person name="Hauser L."/>
            <person name="Kyrpides N."/>
            <person name="Ivanova N."/>
            <person name="Ovchinnikova G."/>
            <person name="Pagani I."/>
            <person name="Rawat S.R."/>
            <person name="Mannisto M."/>
            <person name="Haggblom M.M."/>
            <person name="Woyke T."/>
        </authorList>
    </citation>
    <scope>NUCLEOTIDE SEQUENCE [LARGE SCALE GENOMIC DNA]</scope>
    <source>
        <strain evidence="3">MP5ACTX9</strain>
        <plasmid evidence="3">Plasmid pACIX901</plasmid>
    </source>
</reference>
<dbReference type="InterPro" id="IPR007048">
    <property type="entry name" value="IraD/Gp25-like"/>
</dbReference>
<organism evidence="3">
    <name type="scientific">Granulicella tundricola (strain ATCC BAA-1859 / DSM 23138 / MP5ACTX9)</name>
    <dbReference type="NCBI Taxonomy" id="1198114"/>
    <lineage>
        <taxon>Bacteria</taxon>
        <taxon>Pseudomonadati</taxon>
        <taxon>Acidobacteriota</taxon>
        <taxon>Terriglobia</taxon>
        <taxon>Terriglobales</taxon>
        <taxon>Acidobacteriaceae</taxon>
        <taxon>Granulicella</taxon>
    </lineage>
</organism>
<dbReference type="InterPro" id="IPR017737">
    <property type="entry name" value="TssE1-like"/>
</dbReference>
<name>E8X5R2_GRATM</name>
<dbReference type="Pfam" id="PF04965">
    <property type="entry name" value="GPW_gp25"/>
    <property type="match status" value="1"/>
</dbReference>
<evidence type="ECO:0000313" key="3">
    <source>
        <dbReference type="Proteomes" id="UP000000343"/>
    </source>
</evidence>
<dbReference type="HOGENOM" id="CLU_102944_0_0_0"/>
<evidence type="ECO:0000313" key="2">
    <source>
        <dbReference type="EMBL" id="ADW70796.1"/>
    </source>
</evidence>
<keyword evidence="2" id="KW-0614">Plasmid</keyword>
<dbReference type="RefSeq" id="WP_013572708.1">
    <property type="nucleotide sequence ID" value="NC_015057.1"/>
</dbReference>
<dbReference type="AlphaFoldDB" id="E8X5R2"/>
<dbReference type="PANTHER" id="PTHR38595">
    <property type="entry name" value="CYTOPLASMIC PROTEIN-RELATED"/>
    <property type="match status" value="1"/>
</dbReference>
<geneLocation type="plasmid" evidence="2 3">
    <name>pACIX901</name>
</geneLocation>
<keyword evidence="3" id="KW-1185">Reference proteome</keyword>
<proteinExistence type="predicted"/>
<dbReference type="SUPFAM" id="SSF160719">
    <property type="entry name" value="gpW/gp25-like"/>
    <property type="match status" value="1"/>
</dbReference>
<dbReference type="InterPro" id="IPR053176">
    <property type="entry name" value="T6SS_TssE1-like"/>
</dbReference>
<protein>
    <submittedName>
        <fullName evidence="2">Type VI secretion system lysozyme-related protein</fullName>
    </submittedName>
</protein>
<gene>
    <name evidence="2" type="ordered locus">AciX9_4000</name>
</gene>